<dbReference type="Pfam" id="PF06694">
    <property type="entry name" value="Plant_NMP1"/>
    <property type="match status" value="2"/>
</dbReference>
<dbReference type="AlphaFoldDB" id="A0A7N2LG48"/>
<dbReference type="InParanoid" id="A0A7N2LG48"/>
<reference evidence="2 3" key="1">
    <citation type="journal article" date="2016" name="G3 (Bethesda)">
        <title>First Draft Assembly and Annotation of the Genome of a California Endemic Oak Quercus lobata Nee (Fagaceae).</title>
        <authorList>
            <person name="Sork V.L."/>
            <person name="Fitz-Gibbon S.T."/>
            <person name="Puiu D."/>
            <person name="Crepeau M."/>
            <person name="Gugger P.F."/>
            <person name="Sherman R."/>
            <person name="Stevens K."/>
            <person name="Langley C.H."/>
            <person name="Pellegrini M."/>
            <person name="Salzberg S.L."/>
        </authorList>
    </citation>
    <scope>NUCLEOTIDE SEQUENCE [LARGE SCALE GENOMIC DNA]</scope>
    <source>
        <strain evidence="2 3">cv. SW786</strain>
    </source>
</reference>
<dbReference type="InterPro" id="IPR010604">
    <property type="entry name" value="Plant_AUG7"/>
</dbReference>
<dbReference type="EMBL" id="LRBV02000004">
    <property type="status" value="NOT_ANNOTATED_CDS"/>
    <property type="molecule type" value="Genomic_DNA"/>
</dbReference>
<dbReference type="FunCoup" id="A0A7N2LG48">
    <property type="interactions" value="2082"/>
</dbReference>
<dbReference type="InterPro" id="IPR026960">
    <property type="entry name" value="RVT-Znf"/>
</dbReference>
<dbReference type="GO" id="GO:0051225">
    <property type="term" value="P:spindle assembly"/>
    <property type="evidence" value="ECO:0007669"/>
    <property type="project" value="TreeGrafter"/>
</dbReference>
<dbReference type="Proteomes" id="UP000594261">
    <property type="component" value="Chromosome 4"/>
</dbReference>
<reference evidence="2" key="2">
    <citation type="submission" date="2021-01" db="UniProtKB">
        <authorList>
            <consortium name="EnsemblPlants"/>
        </authorList>
    </citation>
    <scope>IDENTIFICATION</scope>
</reference>
<dbReference type="PANTHER" id="PTHR14352:SF2">
    <property type="entry name" value="HAUS AUGMIN-LIKE COMPLEX SUBUNIT 7"/>
    <property type="match status" value="1"/>
</dbReference>
<protein>
    <recommendedName>
        <fullName evidence="1">Reverse transcriptase zinc-binding domain-containing protein</fullName>
    </recommendedName>
</protein>
<evidence type="ECO:0000313" key="3">
    <source>
        <dbReference type="Proteomes" id="UP000594261"/>
    </source>
</evidence>
<dbReference type="EnsemblPlants" id="QL04p053109:mrna">
    <property type="protein sequence ID" value="QL04p053109:mrna"/>
    <property type="gene ID" value="QL04p053109"/>
</dbReference>
<dbReference type="GO" id="GO:0070652">
    <property type="term" value="C:HAUS complex"/>
    <property type="evidence" value="ECO:0007669"/>
    <property type="project" value="TreeGrafter"/>
</dbReference>
<keyword evidence="3" id="KW-1185">Reference proteome</keyword>
<dbReference type="OMA" id="SMYADNP"/>
<evidence type="ECO:0000259" key="1">
    <source>
        <dbReference type="Pfam" id="PF13966"/>
    </source>
</evidence>
<sequence>MAARQMEDIQRKLAMLNYPRANAPAQSLLFAGMERYALLEWLFFRLLGDKSPFSQQSTQGDAMDRDEETSRIQYLAEIAKFLGITTTIDTEAIQGRGSYEDRTEMLRLIVDLVEASIYADNPEWSIDEQIAKDIQLIDSIAEKQAQIFSEECKLFPADVQIQSIYPLPDVSELETKLSEQSKILLNLQQKVDDLASKHAYNPDEEYAGVESQLRAHLESFLETARSFNMIYTKEIRPWTHMMEVPQLHGFGPAANRLLEAYKMLLKLGTEYQRSWDVHFIRRPNDWEMGGVDEFFRTLGSNLPHTENGDRMQWKLTENGDFDIQSFYNKLRSPLPIIFPWKGVWKVKAPLRVSFFVWIAIWDKILIGDNLRGRGRDFVDWCIMCCCSGETFLGNLRNLRDSHAALAVGSSETIAGEPSSVTRIISECESALTFLNQDLGILSASIAREEGEDVNLG</sequence>
<proteinExistence type="predicted"/>
<dbReference type="GO" id="GO:0031023">
    <property type="term" value="P:microtubule organizing center organization"/>
    <property type="evidence" value="ECO:0007669"/>
    <property type="project" value="TreeGrafter"/>
</dbReference>
<dbReference type="Pfam" id="PF13966">
    <property type="entry name" value="zf-RVT"/>
    <property type="match status" value="1"/>
</dbReference>
<feature type="domain" description="Reverse transcriptase zinc-binding" evidence="1">
    <location>
        <begin position="321"/>
        <end position="390"/>
    </location>
</feature>
<organism evidence="2 3">
    <name type="scientific">Quercus lobata</name>
    <name type="common">Valley oak</name>
    <dbReference type="NCBI Taxonomy" id="97700"/>
    <lineage>
        <taxon>Eukaryota</taxon>
        <taxon>Viridiplantae</taxon>
        <taxon>Streptophyta</taxon>
        <taxon>Embryophyta</taxon>
        <taxon>Tracheophyta</taxon>
        <taxon>Spermatophyta</taxon>
        <taxon>Magnoliopsida</taxon>
        <taxon>eudicotyledons</taxon>
        <taxon>Gunneridae</taxon>
        <taxon>Pentapetalae</taxon>
        <taxon>rosids</taxon>
        <taxon>fabids</taxon>
        <taxon>Fagales</taxon>
        <taxon>Fagaceae</taxon>
        <taxon>Quercus</taxon>
    </lineage>
</organism>
<dbReference type="InterPro" id="IPR029711">
    <property type="entry name" value="Haus7-like"/>
</dbReference>
<accession>A0A7N2LG48</accession>
<dbReference type="PANTHER" id="PTHR14352">
    <property type="entry name" value="HAUS AUGMIN-LIKE COMPLEX SUBUNIT 7"/>
    <property type="match status" value="1"/>
</dbReference>
<dbReference type="Gramene" id="QL04p053109:mrna">
    <property type="protein sequence ID" value="QL04p053109:mrna"/>
    <property type="gene ID" value="QL04p053109"/>
</dbReference>
<name>A0A7N2LG48_QUELO</name>
<dbReference type="GO" id="GO:0051011">
    <property type="term" value="F:microtubule minus-end binding"/>
    <property type="evidence" value="ECO:0007669"/>
    <property type="project" value="InterPro"/>
</dbReference>
<evidence type="ECO:0000313" key="2">
    <source>
        <dbReference type="EnsemblPlants" id="QL04p053109:mrna"/>
    </source>
</evidence>